<gene>
    <name evidence="1" type="ORF">ACCO45_008734</name>
</gene>
<protein>
    <submittedName>
        <fullName evidence="1">Uncharacterized protein</fullName>
    </submittedName>
</protein>
<dbReference type="Proteomes" id="UP001638806">
    <property type="component" value="Unassembled WGS sequence"/>
</dbReference>
<organism evidence="1 2">
    <name type="scientific">Purpureocillium lilacinum</name>
    <name type="common">Paecilomyces lilacinus</name>
    <dbReference type="NCBI Taxonomy" id="33203"/>
    <lineage>
        <taxon>Eukaryota</taxon>
        <taxon>Fungi</taxon>
        <taxon>Dikarya</taxon>
        <taxon>Ascomycota</taxon>
        <taxon>Pezizomycotina</taxon>
        <taxon>Sordariomycetes</taxon>
        <taxon>Hypocreomycetidae</taxon>
        <taxon>Hypocreales</taxon>
        <taxon>Ophiocordycipitaceae</taxon>
        <taxon>Purpureocillium</taxon>
    </lineage>
</organism>
<accession>A0ACC4DII3</accession>
<sequence>MDVFAERGTRGAIQGARGTTVFKFTRHYHPQARLLRPLKCSSLDAPTPLSVLQQHHASPFCSYRLRDANISAPGRVPLRVQYRTVTTANNIRCIERSTGILELDDDATVEALLDEIKARTGIRRFIVKYGPPMAMKTLGPSYAHEAARSFGLHGETLTVVPDESNDTPPESTTGARDLPRDKVGNRPSAQNDSADDMVVPWPEREGTLLLRIMPSDNSCLFTAFGGALPQQLPAHHLRRMMADYINEHLDVYSEAVLGCDPAEYCRSIQDPDRWGGGIELSILSSIFDIQICTYDVQTQNLMKFGEDKLQRCILVYSGIHYDRVAFSYSDAPHLAALLPPEVDRTLWPVEDDEVLQRTQQLVQRLNSAHYYTDTEGLILKCDVPGCGWIGSGQHEGRKHAELTGHVQLTEIADTEGDAVLRKCNAQSCDFIGQGDGAVKRHLDDTGHTQFSVIPDV</sequence>
<reference evidence="1" key="1">
    <citation type="submission" date="2024-12" db="EMBL/GenBank/DDBJ databases">
        <title>Comparative genomics and development of molecular markers within Purpureocillium lilacinum and among Purpureocillium species.</title>
        <authorList>
            <person name="Yeh Z.-Y."/>
            <person name="Ni N.-T."/>
            <person name="Lo P.-H."/>
            <person name="Mushyakhwo K."/>
            <person name="Lin C.-F."/>
            <person name="Nai Y.-S."/>
        </authorList>
    </citation>
    <scope>NUCLEOTIDE SEQUENCE</scope>
    <source>
        <strain evidence="1">NCHU-NPUST-175</strain>
    </source>
</reference>
<name>A0ACC4DII3_PURLI</name>
<dbReference type="EMBL" id="JBGNUJ010000008">
    <property type="protein sequence ID" value="KAL3955888.1"/>
    <property type="molecule type" value="Genomic_DNA"/>
</dbReference>
<proteinExistence type="predicted"/>
<comment type="caution">
    <text evidence="1">The sequence shown here is derived from an EMBL/GenBank/DDBJ whole genome shotgun (WGS) entry which is preliminary data.</text>
</comment>
<evidence type="ECO:0000313" key="1">
    <source>
        <dbReference type="EMBL" id="KAL3955888.1"/>
    </source>
</evidence>
<evidence type="ECO:0000313" key="2">
    <source>
        <dbReference type="Proteomes" id="UP001638806"/>
    </source>
</evidence>
<keyword evidence="2" id="KW-1185">Reference proteome</keyword>